<name>A0A8S1IRN0_9CHLO</name>
<dbReference type="AlphaFoldDB" id="A0A8S1IRN0"/>
<dbReference type="EMBL" id="CAJHUC010000436">
    <property type="protein sequence ID" value="CAD7696122.1"/>
    <property type="molecule type" value="Genomic_DNA"/>
</dbReference>
<sequence length="111" mass="11879">MAISVDAGTSGLMSGAVPGVDPPLCRADVLSFLGVAGREMSPFAVALLVLLGEMAAGEGSQYKPYLDSLPLDSNCVWNWNEREAVELEVGNVQVPPYDRRLALSHCYLMAH</sequence>
<evidence type="ECO:0000313" key="1">
    <source>
        <dbReference type="EMBL" id="CAD7696122.1"/>
    </source>
</evidence>
<reference evidence="1" key="1">
    <citation type="submission" date="2020-12" db="EMBL/GenBank/DDBJ databases">
        <authorList>
            <person name="Iha C."/>
        </authorList>
    </citation>
    <scope>NUCLEOTIDE SEQUENCE</scope>
</reference>
<evidence type="ECO:0000313" key="2">
    <source>
        <dbReference type="Proteomes" id="UP000708148"/>
    </source>
</evidence>
<accession>A0A8S1IRN0</accession>
<keyword evidence="2" id="KW-1185">Reference proteome</keyword>
<dbReference type="Gene3D" id="3.90.1410.10">
    <property type="entry name" value="set domain protein methyltransferase, domain 1"/>
    <property type="match status" value="1"/>
</dbReference>
<comment type="caution">
    <text evidence="1">The sequence shown here is derived from an EMBL/GenBank/DDBJ whole genome shotgun (WGS) entry which is preliminary data.</text>
</comment>
<organism evidence="1 2">
    <name type="scientific">Ostreobium quekettii</name>
    <dbReference type="NCBI Taxonomy" id="121088"/>
    <lineage>
        <taxon>Eukaryota</taxon>
        <taxon>Viridiplantae</taxon>
        <taxon>Chlorophyta</taxon>
        <taxon>core chlorophytes</taxon>
        <taxon>Ulvophyceae</taxon>
        <taxon>TCBD clade</taxon>
        <taxon>Bryopsidales</taxon>
        <taxon>Ostreobineae</taxon>
        <taxon>Ostreobiaceae</taxon>
        <taxon>Ostreobium</taxon>
    </lineage>
</organism>
<gene>
    <name evidence="1" type="ORF">OSTQU699_LOCUS1483</name>
</gene>
<proteinExistence type="predicted"/>
<protein>
    <submittedName>
        <fullName evidence="1">Uncharacterized protein</fullName>
    </submittedName>
</protein>
<dbReference type="Proteomes" id="UP000708148">
    <property type="component" value="Unassembled WGS sequence"/>
</dbReference>